<accession>A0A484M0M8</accession>
<sequence length="558" mass="64395">MTFTLRGTRFDIPVLDLGRLLGIYTPEETSSPDFLALPHRLPLDVDVKAFWRTHSRSTRDFSNKYSSSSDWRSPAWRILSHLLCCSYFGRHKNANRVYDTDLIFFWSLESHTPAGPIITLLVRALVPTIVIPDHLPEESSVRPITLESLIHMGFRKRPRDTRYEPDQDTGTGSPSYMPASMPADGASSSAVPRPLPTTFEELTTAFGDLQTSIDSRFQLYEQRWTAFEHCQETCWKEIQDHQHRIETSLADKVKELGRREGFYNGIPSISFTVEEEDILESKMNFSAVGRFNKEQHLSTLKAFMLRVGFSNFKIRRINSRDILFTFKNEDDYIRFLNAWLNHHSFLKMVSDHWDSSSHHGGMDGLAFKLHGLKRHIKEWNIKTFGNVVNKLKEAEETAIKAQEQFEKDPTPENRELDNKAKAQLIRATENDLSFWKQKANLKWMEEGDCCSKFFHSYVKARRSNHQIRSIMDEKGKEHKDMAIIKQMAIDYYSKLYNNSKDVDMEPVLHYLDKPISHQDNINISKVPNEEEIKEAVWSLNPNSAPGPDGFNGSLLGVS</sequence>
<proteinExistence type="predicted"/>
<dbReference type="OrthoDB" id="415347at2759"/>
<keyword evidence="3" id="KW-1185">Reference proteome</keyword>
<evidence type="ECO:0000256" key="1">
    <source>
        <dbReference type="SAM" id="MobiDB-lite"/>
    </source>
</evidence>
<dbReference type="Proteomes" id="UP000595140">
    <property type="component" value="Unassembled WGS sequence"/>
</dbReference>
<evidence type="ECO:0000313" key="3">
    <source>
        <dbReference type="Proteomes" id="UP000595140"/>
    </source>
</evidence>
<feature type="region of interest" description="Disordered" evidence="1">
    <location>
        <begin position="157"/>
        <end position="191"/>
    </location>
</feature>
<dbReference type="AlphaFoldDB" id="A0A484M0M8"/>
<gene>
    <name evidence="2" type="ORF">CCAM_LOCUS23853</name>
</gene>
<evidence type="ECO:0000313" key="2">
    <source>
        <dbReference type="EMBL" id="VFQ82077.1"/>
    </source>
</evidence>
<protein>
    <recommendedName>
        <fullName evidence="4">DUF4283 domain-containing protein</fullName>
    </recommendedName>
</protein>
<name>A0A484M0M8_9ASTE</name>
<dbReference type="EMBL" id="OOIL02002298">
    <property type="protein sequence ID" value="VFQ82077.1"/>
    <property type="molecule type" value="Genomic_DNA"/>
</dbReference>
<evidence type="ECO:0008006" key="4">
    <source>
        <dbReference type="Google" id="ProtNLM"/>
    </source>
</evidence>
<organism evidence="2 3">
    <name type="scientific">Cuscuta campestris</name>
    <dbReference type="NCBI Taxonomy" id="132261"/>
    <lineage>
        <taxon>Eukaryota</taxon>
        <taxon>Viridiplantae</taxon>
        <taxon>Streptophyta</taxon>
        <taxon>Embryophyta</taxon>
        <taxon>Tracheophyta</taxon>
        <taxon>Spermatophyta</taxon>
        <taxon>Magnoliopsida</taxon>
        <taxon>eudicotyledons</taxon>
        <taxon>Gunneridae</taxon>
        <taxon>Pentapetalae</taxon>
        <taxon>asterids</taxon>
        <taxon>lamiids</taxon>
        <taxon>Solanales</taxon>
        <taxon>Convolvulaceae</taxon>
        <taxon>Cuscuteae</taxon>
        <taxon>Cuscuta</taxon>
        <taxon>Cuscuta subgen. Grammica</taxon>
        <taxon>Cuscuta sect. Cleistogrammica</taxon>
    </lineage>
</organism>
<reference evidence="2 3" key="1">
    <citation type="submission" date="2018-04" db="EMBL/GenBank/DDBJ databases">
        <authorList>
            <person name="Vogel A."/>
        </authorList>
    </citation>
    <scope>NUCLEOTIDE SEQUENCE [LARGE SCALE GENOMIC DNA]</scope>
</reference>